<dbReference type="AlphaFoldDB" id="A0A1X2G719"/>
<keyword evidence="2" id="KW-0813">Transport</keyword>
<dbReference type="EMBL" id="MCGT01000036">
    <property type="protein sequence ID" value="ORX46731.1"/>
    <property type="molecule type" value="Genomic_DNA"/>
</dbReference>
<accession>A0A1X2G719</accession>
<name>A0A1X2G719_9FUNG</name>
<dbReference type="InterPro" id="IPR004840">
    <property type="entry name" value="Amino_acid_permease_CS"/>
</dbReference>
<dbReference type="STRING" id="101127.A0A1X2G719"/>
<evidence type="ECO:0000313" key="7">
    <source>
        <dbReference type="EMBL" id="ORX46731.1"/>
    </source>
</evidence>
<feature type="transmembrane region" description="Helical" evidence="6">
    <location>
        <begin position="438"/>
        <end position="461"/>
    </location>
</feature>
<evidence type="ECO:0000256" key="4">
    <source>
        <dbReference type="ARBA" id="ARBA00022989"/>
    </source>
</evidence>
<evidence type="ECO:0000256" key="1">
    <source>
        <dbReference type="ARBA" id="ARBA00004141"/>
    </source>
</evidence>
<feature type="transmembrane region" description="Helical" evidence="6">
    <location>
        <begin position="401"/>
        <end position="426"/>
    </location>
</feature>
<comment type="caution">
    <text evidence="7">The sequence shown here is derived from an EMBL/GenBank/DDBJ whole genome shotgun (WGS) entry which is preliminary data.</text>
</comment>
<feature type="transmembrane region" description="Helical" evidence="6">
    <location>
        <begin position="74"/>
        <end position="95"/>
    </location>
</feature>
<dbReference type="PROSITE" id="PS00218">
    <property type="entry name" value="AMINO_ACID_PERMEASE_1"/>
    <property type="match status" value="1"/>
</dbReference>
<feature type="transmembrane region" description="Helical" evidence="6">
    <location>
        <begin position="197"/>
        <end position="217"/>
    </location>
</feature>
<dbReference type="OrthoDB" id="3257095at2759"/>
<keyword evidence="5 6" id="KW-0472">Membrane</keyword>
<feature type="transmembrane region" description="Helical" evidence="6">
    <location>
        <begin position="42"/>
        <end position="62"/>
    </location>
</feature>
<dbReference type="Pfam" id="PF13520">
    <property type="entry name" value="AA_permease_2"/>
    <property type="match status" value="1"/>
</dbReference>
<evidence type="ECO:0000256" key="3">
    <source>
        <dbReference type="ARBA" id="ARBA00022692"/>
    </source>
</evidence>
<keyword evidence="4 6" id="KW-1133">Transmembrane helix</keyword>
<sequence>MSAVPSLNTDTKKATGFTEGEVADSAQRLAEFGYKEEITREISSLACAVFPFATVALLPNWLTSFNTALLEGGAMTIFWGWFVGSPFVLCLGLSIAEVCSAYPVAGGIFSWCYVLAPDGYKRITSWVVGYLNLIGIIAAQGAVAYSLSNFVLSLVQICRGEVIESMGTHVGIYAAICVFTSAVALLGLKFADAFTKWMGAISVIGTILFMIIPIDRLQTPEFVFTEFINQTGYENSGLVFLLGLLQVAWSYNGFFSSTSIAEGAKNSTVTIPRGIIICFFALFVQGTCLMIPIMFAIQDFDALTSSPYPMATYLLQATNNNIGVSTFLVLILLIIQFGCLTHLTVGLSQFMWAMSRDGMLPLSKLYYQLKWEQKVPVNVVIVQCLITIVLILPAFASDVYWLAFLDTAIICQTATAAIPFLCRLIWRRQEKFTGPFCLGRFSVPLNFITVLWCLFLCVILSFPTVSPVEPETMNYTCLMIGFCTLFSLCFWFTTGRKIYQGPNCNVHEK</sequence>
<dbReference type="PIRSF" id="PIRSF006060">
    <property type="entry name" value="AA_transporter"/>
    <property type="match status" value="1"/>
</dbReference>
<evidence type="ECO:0000313" key="8">
    <source>
        <dbReference type="Proteomes" id="UP000242146"/>
    </source>
</evidence>
<keyword evidence="3 6" id="KW-0812">Transmembrane</keyword>
<comment type="subcellular location">
    <subcellularLocation>
        <location evidence="1">Membrane</location>
        <topology evidence="1">Multi-pass membrane protein</topology>
    </subcellularLocation>
</comment>
<feature type="transmembrane region" description="Helical" evidence="6">
    <location>
        <begin position="275"/>
        <end position="297"/>
    </location>
</feature>
<dbReference type="InterPro" id="IPR002293">
    <property type="entry name" value="AA/rel_permease1"/>
</dbReference>
<dbReference type="Proteomes" id="UP000242146">
    <property type="component" value="Unassembled WGS sequence"/>
</dbReference>
<feature type="transmembrane region" description="Helical" evidence="6">
    <location>
        <begin position="237"/>
        <end position="254"/>
    </location>
</feature>
<feature type="transmembrane region" description="Helical" evidence="6">
    <location>
        <begin position="327"/>
        <end position="354"/>
    </location>
</feature>
<feature type="transmembrane region" description="Helical" evidence="6">
    <location>
        <begin position="473"/>
        <end position="493"/>
    </location>
</feature>
<gene>
    <name evidence="7" type="ORF">DM01DRAFT_1396738</name>
</gene>
<protein>
    <submittedName>
        <fullName evidence="7">Amino acid transporter</fullName>
    </submittedName>
</protein>
<dbReference type="Gene3D" id="1.20.1740.10">
    <property type="entry name" value="Amino acid/polyamine transporter I"/>
    <property type="match status" value="1"/>
</dbReference>
<evidence type="ECO:0000256" key="5">
    <source>
        <dbReference type="ARBA" id="ARBA00023136"/>
    </source>
</evidence>
<evidence type="ECO:0000256" key="6">
    <source>
        <dbReference type="SAM" id="Phobius"/>
    </source>
</evidence>
<dbReference type="GO" id="GO:0006865">
    <property type="term" value="P:amino acid transport"/>
    <property type="evidence" value="ECO:0007669"/>
    <property type="project" value="InterPro"/>
</dbReference>
<reference evidence="7 8" key="1">
    <citation type="submission" date="2016-07" db="EMBL/GenBank/DDBJ databases">
        <title>Pervasive Adenine N6-methylation of Active Genes in Fungi.</title>
        <authorList>
            <consortium name="DOE Joint Genome Institute"/>
            <person name="Mondo S.J."/>
            <person name="Dannebaum R.O."/>
            <person name="Kuo R.C."/>
            <person name="Labutti K."/>
            <person name="Haridas S."/>
            <person name="Kuo A."/>
            <person name="Salamov A."/>
            <person name="Ahrendt S.R."/>
            <person name="Lipzen A."/>
            <person name="Sullivan W."/>
            <person name="Andreopoulos W.B."/>
            <person name="Clum A."/>
            <person name="Lindquist E."/>
            <person name="Daum C."/>
            <person name="Ramamoorthy G.K."/>
            <person name="Gryganskyi A."/>
            <person name="Culley D."/>
            <person name="Magnuson J.K."/>
            <person name="James T.Y."/>
            <person name="O'Malley M.A."/>
            <person name="Stajich J.E."/>
            <person name="Spatafora J.W."/>
            <person name="Visel A."/>
            <person name="Grigoriev I.V."/>
        </authorList>
    </citation>
    <scope>NUCLEOTIDE SEQUENCE [LARGE SCALE GENOMIC DNA]</scope>
    <source>
        <strain evidence="7 8">NRRL 3301</strain>
    </source>
</reference>
<keyword evidence="8" id="KW-1185">Reference proteome</keyword>
<proteinExistence type="predicted"/>
<evidence type="ECO:0000256" key="2">
    <source>
        <dbReference type="ARBA" id="ARBA00022448"/>
    </source>
</evidence>
<dbReference type="PANTHER" id="PTHR45649">
    <property type="entry name" value="AMINO-ACID PERMEASE BAT1"/>
    <property type="match status" value="1"/>
</dbReference>
<dbReference type="GO" id="GO:0022857">
    <property type="term" value="F:transmembrane transporter activity"/>
    <property type="evidence" value="ECO:0007669"/>
    <property type="project" value="InterPro"/>
</dbReference>
<organism evidence="7 8">
    <name type="scientific">Hesseltinella vesiculosa</name>
    <dbReference type="NCBI Taxonomy" id="101127"/>
    <lineage>
        <taxon>Eukaryota</taxon>
        <taxon>Fungi</taxon>
        <taxon>Fungi incertae sedis</taxon>
        <taxon>Mucoromycota</taxon>
        <taxon>Mucoromycotina</taxon>
        <taxon>Mucoromycetes</taxon>
        <taxon>Mucorales</taxon>
        <taxon>Cunninghamellaceae</taxon>
        <taxon>Hesseltinella</taxon>
    </lineage>
</organism>
<feature type="transmembrane region" description="Helical" evidence="6">
    <location>
        <begin position="170"/>
        <end position="190"/>
    </location>
</feature>
<feature type="transmembrane region" description="Helical" evidence="6">
    <location>
        <begin position="375"/>
        <end position="395"/>
    </location>
</feature>
<dbReference type="PANTHER" id="PTHR45649:SF26">
    <property type="entry name" value="OS04G0435100 PROTEIN"/>
    <property type="match status" value="1"/>
</dbReference>
<dbReference type="GO" id="GO:0016020">
    <property type="term" value="C:membrane"/>
    <property type="evidence" value="ECO:0007669"/>
    <property type="project" value="UniProtKB-SubCell"/>
</dbReference>
<feature type="transmembrane region" description="Helical" evidence="6">
    <location>
        <begin position="127"/>
        <end position="147"/>
    </location>
</feature>